<dbReference type="OrthoDB" id="2428204at2759"/>
<keyword evidence="4" id="KW-0638">Presynaptic neurotoxin</keyword>
<dbReference type="InParanoid" id="A0A6P6Y2J3"/>
<dbReference type="InterPro" id="IPR036770">
    <property type="entry name" value="Ankyrin_rpt-contain_sf"/>
</dbReference>
<dbReference type="RefSeq" id="XP_027199713.1">
    <property type="nucleotide sequence ID" value="XM_027343912.1"/>
</dbReference>
<dbReference type="Gene3D" id="2.60.40.10">
    <property type="entry name" value="Immunoglobulins"/>
    <property type="match status" value="1"/>
</dbReference>
<dbReference type="Gene3D" id="1.25.40.20">
    <property type="entry name" value="Ankyrin repeat-containing domain"/>
    <property type="match status" value="1"/>
</dbReference>
<dbReference type="PROSITE" id="PS50853">
    <property type="entry name" value="FN3"/>
    <property type="match status" value="1"/>
</dbReference>
<feature type="non-terminal residue" evidence="9">
    <location>
        <position position="1305"/>
    </location>
</feature>
<proteinExistence type="predicted"/>
<feature type="region of interest" description="Disordered" evidence="6">
    <location>
        <begin position="762"/>
        <end position="797"/>
    </location>
</feature>
<feature type="region of interest" description="Disordered" evidence="6">
    <location>
        <begin position="815"/>
        <end position="866"/>
    </location>
</feature>
<keyword evidence="4" id="KW-0800">Toxin</keyword>
<dbReference type="GO" id="GO:0006887">
    <property type="term" value="P:exocytosis"/>
    <property type="evidence" value="ECO:0007669"/>
    <property type="project" value="UniProtKB-KW"/>
</dbReference>
<dbReference type="InterPro" id="IPR039269">
    <property type="entry name" value="ANKFN1"/>
</dbReference>
<keyword evidence="3" id="KW-1052">Target cell membrane</keyword>
<evidence type="ECO:0000259" key="7">
    <source>
        <dbReference type="PROSITE" id="PS50853"/>
    </source>
</evidence>
<dbReference type="InterPro" id="IPR013783">
    <property type="entry name" value="Ig-like_fold"/>
</dbReference>
<dbReference type="PANTHER" id="PTHR21437">
    <property type="entry name" value="WIDE AWAKE"/>
    <property type="match status" value="1"/>
</dbReference>
<feature type="compositionally biased region" description="Acidic residues" evidence="6">
    <location>
        <begin position="786"/>
        <end position="796"/>
    </location>
</feature>
<feature type="region of interest" description="Disordered" evidence="6">
    <location>
        <begin position="1274"/>
        <end position="1305"/>
    </location>
</feature>
<dbReference type="GO" id="GO:0061172">
    <property type="term" value="P:regulation of establishment of bipolar cell polarity"/>
    <property type="evidence" value="ECO:0007669"/>
    <property type="project" value="TreeGrafter"/>
</dbReference>
<evidence type="ECO:0000256" key="4">
    <source>
        <dbReference type="ARBA" id="ARBA00023028"/>
    </source>
</evidence>
<dbReference type="SUPFAM" id="SSF48403">
    <property type="entry name" value="Ankyrin repeat"/>
    <property type="match status" value="1"/>
</dbReference>
<evidence type="ECO:0000256" key="3">
    <source>
        <dbReference type="ARBA" id="ARBA00022537"/>
    </source>
</evidence>
<reference evidence="9" key="1">
    <citation type="submission" date="2025-08" db="UniProtKB">
        <authorList>
            <consortium name="RefSeq"/>
        </authorList>
    </citation>
    <scope>IDENTIFICATION</scope>
    <source>
        <strain evidence="9">Airmid</strain>
    </source>
</reference>
<evidence type="ECO:0000313" key="8">
    <source>
        <dbReference type="Proteomes" id="UP000515146"/>
    </source>
</evidence>
<dbReference type="Pfam" id="PF13637">
    <property type="entry name" value="Ank_4"/>
    <property type="match status" value="1"/>
</dbReference>
<keyword evidence="4" id="KW-0528">Neurotoxin</keyword>
<keyword evidence="8" id="KW-1185">Reference proteome</keyword>
<organism evidence="8 9">
    <name type="scientific">Dermatophagoides pteronyssinus</name>
    <name type="common">European house dust mite</name>
    <dbReference type="NCBI Taxonomy" id="6956"/>
    <lineage>
        <taxon>Eukaryota</taxon>
        <taxon>Metazoa</taxon>
        <taxon>Ecdysozoa</taxon>
        <taxon>Arthropoda</taxon>
        <taxon>Chelicerata</taxon>
        <taxon>Arachnida</taxon>
        <taxon>Acari</taxon>
        <taxon>Acariformes</taxon>
        <taxon>Sarcoptiformes</taxon>
        <taxon>Astigmata</taxon>
        <taxon>Psoroptidia</taxon>
        <taxon>Analgoidea</taxon>
        <taxon>Pyroglyphidae</taxon>
        <taxon>Dermatophagoidinae</taxon>
        <taxon>Dermatophagoides</taxon>
    </lineage>
</organism>
<keyword evidence="2" id="KW-0268">Exocytosis</keyword>
<accession>A0A6P6Y2J3</accession>
<feature type="compositionally biased region" description="Polar residues" evidence="6">
    <location>
        <begin position="840"/>
        <end position="866"/>
    </location>
</feature>
<keyword evidence="5" id="KW-1053">Target membrane</keyword>
<dbReference type="KEGG" id="dpte:113793839"/>
<dbReference type="GO" id="GO:0044218">
    <property type="term" value="C:other organism cell membrane"/>
    <property type="evidence" value="ECO:0007669"/>
    <property type="project" value="UniProtKB-KW"/>
</dbReference>
<comment type="subcellular location">
    <subcellularLocation>
        <location evidence="1">Target cell membrane</location>
    </subcellularLocation>
</comment>
<dbReference type="GO" id="GO:0044231">
    <property type="term" value="C:host cell presynaptic membrane"/>
    <property type="evidence" value="ECO:0007669"/>
    <property type="project" value="UniProtKB-KW"/>
</dbReference>
<feature type="compositionally biased region" description="Polar residues" evidence="6">
    <location>
        <begin position="815"/>
        <end position="829"/>
    </location>
</feature>
<evidence type="ECO:0000256" key="2">
    <source>
        <dbReference type="ARBA" id="ARBA00022483"/>
    </source>
</evidence>
<dbReference type="SUPFAM" id="SSF49265">
    <property type="entry name" value="Fibronectin type III"/>
    <property type="match status" value="1"/>
</dbReference>
<sequence>MNNNNEQSSLSSTTMDKRHLSIDINSMIHQQHQQHHHHYYSNIKMPSSLSTISTLAAATTTTAAATATTGIKKSERKKLEKLSKFNFDQQALFSAVENEHFDRTRMIIETTNVDVNCTNSDGFTPLDIATMLLNLSLIKYLQSCGAREGDLFNNRHSRELHLQSLISEAERCLYDLNAHHHHSQQHQQQQQNYHRKSIQPINSGQLSILQPLSLSSSTTTTTTTSITGNVSSALIKEKERQIMFWQRRLKLLQRLKKGFDLLQPPPPPLSVHVQVAGAECLLVNYYPPIRLQHDYRRQIITKYKIEWSSNQFETIIGCVEMTNMCAKHEFLIERLESEQCYQVRIASGNCKGYSEYCYPLMNQSVPSTWRSIDKKHSKIEDRVPKIDQLFDQIIEWRQQQQQQTTQQRDCADKRKSIELEQTSLTTLNNNNNNMGGISANSGQIGSGNILMATNTTATAMINNNSTITGSGNLTTTTGLVTSGSQKKVRKSIRNFFVSTSKFQKTMKRGAIYLASLIYNGTDKRVLVTNEEVLPIIEIDDSYPSTLQNDFYWLLKITCCTWNDIKMFRKELEKSQQSSTVAQFRTKILLAIEQMQNSLGIIDLGKIYYKPLRDNEGSCVLCAIRSVPEPKMISCLSVRWLPLAKLQKRIATQTSSTTIQSERVSDSGISVTDIGSPPPPPLPRLVSDILFATIDEMMQYHQACNCKLEKGLYIAYVKLKSSIDMMSVMVNSNQPNILPIAKIRNNPHVSRQEWAALKMCLKPKSNHHHHHQQQQQNDLNDNHDGQNIDDNDDDDDDKQTWRRLVTSVSQLHLQLVNNTHHQQSETNSRNQKSRESKTHHSSSCSPNFLSTSSSINNHKTSLSSSDLMNQITTIPTPLSSPMTQTGPGFVDNFFQLACQHEQQQQQIVKLSSSDQQQTLEKDDGGCITTTTNIERIEKPKTLSVVNQQSSRLNINQIQKPQRLTFGQKMCFQQLTKFLQILSHTAAHFLQSIGIDEDKHLNINRIYTVEIIELDGQVSLILLLPPSDEVCSITQSDLDINQRFDDLLFLPLKIFELIHMNTYQRRFTGQYWRLSALLELDIIAAQQAQREAFSKSEVTESKIRLNQLLEFQTQLDDHCRSMRWIMDVVSYARDRQINAGITLAQIQYCLNSIDKQMWDDDYDDHDHHIGINNNDQQRNNFIQSSTKTTTESTNNDDNNGTANTKMDFITPKINIQSECNSTPSSPPAAAASAATIIPSLSLIMGRRKSRDDSYIDQQHRQQNHYHSLAHQRFHHNYHGCQNNNDHNDDDDHGGDNDNDDPYDDDPT</sequence>
<dbReference type="PANTHER" id="PTHR21437:SF1">
    <property type="entry name" value="WIDE AWAKE"/>
    <property type="match status" value="1"/>
</dbReference>
<gene>
    <name evidence="9" type="primary">LOC113793839</name>
</gene>
<protein>
    <submittedName>
        <fullName evidence="9">Uncharacterized protein LOC113793839</fullName>
    </submittedName>
</protein>
<feature type="compositionally biased region" description="Acidic residues" evidence="6">
    <location>
        <begin position="1285"/>
        <end position="1305"/>
    </location>
</feature>
<evidence type="ECO:0000313" key="9">
    <source>
        <dbReference type="RefSeq" id="XP_027199713.1"/>
    </source>
</evidence>
<feature type="domain" description="Fibronectin type-III" evidence="7">
    <location>
        <begin position="267"/>
        <end position="368"/>
    </location>
</feature>
<keyword evidence="5" id="KW-0472">Membrane</keyword>
<dbReference type="InterPro" id="IPR003961">
    <property type="entry name" value="FN3_dom"/>
</dbReference>
<dbReference type="CTD" id="42676"/>
<dbReference type="GO" id="GO:0005819">
    <property type="term" value="C:spindle"/>
    <property type="evidence" value="ECO:0007669"/>
    <property type="project" value="TreeGrafter"/>
</dbReference>
<feature type="region of interest" description="Disordered" evidence="6">
    <location>
        <begin position="1183"/>
        <end position="1203"/>
    </location>
</feature>
<evidence type="ECO:0000256" key="6">
    <source>
        <dbReference type="SAM" id="MobiDB-lite"/>
    </source>
</evidence>
<dbReference type="InterPro" id="IPR036116">
    <property type="entry name" value="FN3_sf"/>
</dbReference>
<dbReference type="GO" id="GO:0000132">
    <property type="term" value="P:establishment of mitotic spindle orientation"/>
    <property type="evidence" value="ECO:0007669"/>
    <property type="project" value="TreeGrafter"/>
</dbReference>
<dbReference type="Proteomes" id="UP000515146">
    <property type="component" value="Unplaced"/>
</dbReference>
<evidence type="ECO:0000256" key="1">
    <source>
        <dbReference type="ARBA" id="ARBA00004175"/>
    </source>
</evidence>
<feature type="compositionally biased region" description="Low complexity" evidence="6">
    <location>
        <begin position="1183"/>
        <end position="1202"/>
    </location>
</feature>
<name>A0A6P6Y2J3_DERPT</name>
<evidence type="ECO:0000256" key="5">
    <source>
        <dbReference type="ARBA" id="ARBA00023298"/>
    </source>
</evidence>
<dbReference type="InterPro" id="IPR002110">
    <property type="entry name" value="Ankyrin_rpt"/>
</dbReference>